<comment type="similarity">
    <text evidence="2 6">Belongs to the bacterial solute-binding protein 3 family.</text>
</comment>
<feature type="compositionally biased region" description="Acidic residues" evidence="7">
    <location>
        <begin position="38"/>
        <end position="54"/>
    </location>
</feature>
<dbReference type="InterPro" id="IPR001320">
    <property type="entry name" value="Iontro_rcpt_C"/>
</dbReference>
<dbReference type="EMBL" id="RBZO01000001">
    <property type="protein sequence ID" value="RKQ18642.1"/>
    <property type="molecule type" value="Genomic_DNA"/>
</dbReference>
<dbReference type="Gene3D" id="3.40.190.10">
    <property type="entry name" value="Periplasmic binding protein-like II"/>
    <property type="match status" value="2"/>
</dbReference>
<dbReference type="Pfam" id="PF00497">
    <property type="entry name" value="SBP_bac_3"/>
    <property type="match status" value="1"/>
</dbReference>
<dbReference type="RefSeq" id="WP_121127614.1">
    <property type="nucleotide sequence ID" value="NZ_JBHUFK010000020.1"/>
</dbReference>
<dbReference type="PANTHER" id="PTHR35936">
    <property type="entry name" value="MEMBRANE-BOUND LYTIC MUREIN TRANSGLYCOSYLASE F"/>
    <property type="match status" value="1"/>
</dbReference>
<dbReference type="GO" id="GO:0015276">
    <property type="term" value="F:ligand-gated monoatomic ion channel activity"/>
    <property type="evidence" value="ECO:0007669"/>
    <property type="project" value="InterPro"/>
</dbReference>
<keyword evidence="3 8" id="KW-0732">Signal</keyword>
<dbReference type="Proteomes" id="UP000281813">
    <property type="component" value="Unassembled WGS sequence"/>
</dbReference>
<evidence type="ECO:0000259" key="9">
    <source>
        <dbReference type="SMART" id="SM00062"/>
    </source>
</evidence>
<dbReference type="SUPFAM" id="SSF53850">
    <property type="entry name" value="Periplasmic binding protein-like II"/>
    <property type="match status" value="1"/>
</dbReference>
<keyword evidence="4" id="KW-0564">Palmitate</keyword>
<dbReference type="GO" id="GO:0030313">
    <property type="term" value="C:cell envelope"/>
    <property type="evidence" value="ECO:0007669"/>
    <property type="project" value="UniProtKB-SubCell"/>
</dbReference>
<keyword evidence="5" id="KW-0449">Lipoprotein</keyword>
<feature type="region of interest" description="Disordered" evidence="7">
    <location>
        <begin position="28"/>
        <end position="61"/>
    </location>
</feature>
<evidence type="ECO:0000256" key="1">
    <source>
        <dbReference type="ARBA" id="ARBA00004196"/>
    </source>
</evidence>
<evidence type="ECO:0000259" key="10">
    <source>
        <dbReference type="SMART" id="SM00079"/>
    </source>
</evidence>
<feature type="chain" id="PRO_5038968697" evidence="8">
    <location>
        <begin position="23"/>
        <end position="287"/>
    </location>
</feature>
<feature type="domain" description="Ionotropic glutamate receptor C-terminal" evidence="10">
    <location>
        <begin position="63"/>
        <end position="285"/>
    </location>
</feature>
<feature type="domain" description="Solute-binding protein family 3/N-terminal" evidence="9">
    <location>
        <begin position="63"/>
        <end position="286"/>
    </location>
</feature>
<keyword evidence="12" id="KW-1185">Reference proteome</keyword>
<evidence type="ECO:0000256" key="5">
    <source>
        <dbReference type="ARBA" id="ARBA00023288"/>
    </source>
</evidence>
<dbReference type="AlphaFoldDB" id="A0A494Z7Q9"/>
<evidence type="ECO:0000313" key="11">
    <source>
        <dbReference type="EMBL" id="RKQ18642.1"/>
    </source>
</evidence>
<gene>
    <name evidence="11" type="ORF">D8M05_00565</name>
</gene>
<feature type="signal peptide" evidence="8">
    <location>
        <begin position="1"/>
        <end position="22"/>
    </location>
</feature>
<evidence type="ECO:0000256" key="7">
    <source>
        <dbReference type="SAM" id="MobiDB-lite"/>
    </source>
</evidence>
<dbReference type="GO" id="GO:0016020">
    <property type="term" value="C:membrane"/>
    <property type="evidence" value="ECO:0007669"/>
    <property type="project" value="InterPro"/>
</dbReference>
<dbReference type="SMART" id="SM00062">
    <property type="entry name" value="PBPb"/>
    <property type="match status" value="1"/>
</dbReference>
<evidence type="ECO:0000256" key="2">
    <source>
        <dbReference type="ARBA" id="ARBA00010333"/>
    </source>
</evidence>
<comment type="caution">
    <text evidence="11">The sequence shown here is derived from an EMBL/GenBank/DDBJ whole genome shotgun (WGS) entry which is preliminary data.</text>
</comment>
<proteinExistence type="inferred from homology"/>
<dbReference type="InterPro" id="IPR018313">
    <property type="entry name" value="SBP_3_CS"/>
</dbReference>
<name>A0A494Z7Q9_9BACI</name>
<evidence type="ECO:0000256" key="8">
    <source>
        <dbReference type="SAM" id="SignalP"/>
    </source>
</evidence>
<dbReference type="PANTHER" id="PTHR35936:SF38">
    <property type="entry name" value="GLUTAMINE-BINDING PERIPLASMIC PROTEIN"/>
    <property type="match status" value="1"/>
</dbReference>
<dbReference type="OrthoDB" id="115856at2"/>
<evidence type="ECO:0000256" key="4">
    <source>
        <dbReference type="ARBA" id="ARBA00023139"/>
    </source>
</evidence>
<protein>
    <submittedName>
        <fullName evidence="11">Glutamine ABC transporter substrate-binding protein</fullName>
    </submittedName>
</protein>
<dbReference type="InterPro" id="IPR044132">
    <property type="entry name" value="PBP2_GlnH"/>
</dbReference>
<dbReference type="SMART" id="SM00079">
    <property type="entry name" value="PBPe"/>
    <property type="match status" value="1"/>
</dbReference>
<evidence type="ECO:0000313" key="12">
    <source>
        <dbReference type="Proteomes" id="UP000281813"/>
    </source>
</evidence>
<dbReference type="PROSITE" id="PS01039">
    <property type="entry name" value="SBP_BACTERIAL_3"/>
    <property type="match status" value="1"/>
</dbReference>
<sequence length="287" mass="30965">MKNRKLQFGFIVFSLAFILLLAACGGNTEETSGGGGSTDDETTASEGTTDEEANSNENSLNDSYTIVSDNSFVPFEFVEDGELVGFDIELIKAIAEEAGFEITNGEIETTNFDGIIPGLQTGQFEIAIAGISITEERAQVIDYSDPYYESGLAIGVQSDNEEINGLEDLEGKTIATRLGSTSSAFIKENIEGAEPNEYEQLDQAYLAVENGSADAILYDAPNVKYYIATTGAGKLKVVGDLYQAEDYGIAITKGNEELVEAINDALATLRENGTYDEIYNKWFGSQN</sequence>
<organism evidence="11 12">
    <name type="scientific">Oceanobacillus bengalensis</name>
    <dbReference type="NCBI Taxonomy" id="1435466"/>
    <lineage>
        <taxon>Bacteria</taxon>
        <taxon>Bacillati</taxon>
        <taxon>Bacillota</taxon>
        <taxon>Bacilli</taxon>
        <taxon>Bacillales</taxon>
        <taxon>Bacillaceae</taxon>
        <taxon>Oceanobacillus</taxon>
    </lineage>
</organism>
<dbReference type="CDD" id="cd00994">
    <property type="entry name" value="PBP2_GlnH"/>
    <property type="match status" value="1"/>
</dbReference>
<dbReference type="InterPro" id="IPR001638">
    <property type="entry name" value="Solute-binding_3/MltF_N"/>
</dbReference>
<evidence type="ECO:0000256" key="6">
    <source>
        <dbReference type="RuleBase" id="RU003744"/>
    </source>
</evidence>
<accession>A0A494Z7Q9</accession>
<evidence type="ECO:0000256" key="3">
    <source>
        <dbReference type="ARBA" id="ARBA00022729"/>
    </source>
</evidence>
<comment type="subcellular location">
    <subcellularLocation>
        <location evidence="1">Cell envelope</location>
    </subcellularLocation>
</comment>
<dbReference type="PROSITE" id="PS51257">
    <property type="entry name" value="PROKAR_LIPOPROTEIN"/>
    <property type="match status" value="1"/>
</dbReference>
<reference evidence="11 12" key="1">
    <citation type="journal article" date="2015" name="Antonie Van Leeuwenhoek">
        <title>Oceanobacillus bengalensis sp. nov., a bacterium isolated from seawater of the Bay of Bengal.</title>
        <authorList>
            <person name="Yongchang O."/>
            <person name="Xiang W."/>
            <person name="Wang G."/>
        </authorList>
    </citation>
    <scope>NUCLEOTIDE SEQUENCE [LARGE SCALE GENOMIC DNA]</scope>
    <source>
        <strain evidence="11 12">MCCC 1K00260</strain>
    </source>
</reference>